<keyword evidence="3" id="KW-1185">Reference proteome</keyword>
<dbReference type="AlphaFoldDB" id="A0A165GV38"/>
<evidence type="ECO:0000256" key="1">
    <source>
        <dbReference type="SAM" id="MobiDB-lite"/>
    </source>
</evidence>
<protein>
    <submittedName>
        <fullName evidence="2">Uncharacterized protein</fullName>
    </submittedName>
</protein>
<dbReference type="Proteomes" id="UP000076632">
    <property type="component" value="Unassembled WGS sequence"/>
</dbReference>
<dbReference type="InParanoid" id="A0A165GV38"/>
<evidence type="ECO:0000313" key="2">
    <source>
        <dbReference type="EMBL" id="KZF22633.1"/>
    </source>
</evidence>
<dbReference type="EMBL" id="KV407458">
    <property type="protein sequence ID" value="KZF22633.1"/>
    <property type="molecule type" value="Genomic_DNA"/>
</dbReference>
<proteinExistence type="predicted"/>
<accession>A0A165GV38</accession>
<sequence length="220" mass="24641">MPLDGAHSTNGVQDRRGGRAEPRRSVRLGASDSMTEVLPVREEAEWVSAQKHTIEEQLRTGSAILVLQSNYTDRSHCRAVVCPPRQVTGWPNISSAFRLKLMHSRTNEYFHVSCMERMLDLTTLIEPGYFKMEGGVSLVGILGHTLKTQRFHEAIEDWFGYGGRTFDPSAYSAYRKAHRKWEGDVGTQSIRISSLVTATIAFAHLGQESPQSTNFSRKSA</sequence>
<reference evidence="2 3" key="1">
    <citation type="journal article" date="2016" name="Fungal Biol.">
        <title>The genome of Xylona heveae provides a window into fungal endophytism.</title>
        <authorList>
            <person name="Gazis R."/>
            <person name="Kuo A."/>
            <person name="Riley R."/>
            <person name="LaButti K."/>
            <person name="Lipzen A."/>
            <person name="Lin J."/>
            <person name="Amirebrahimi M."/>
            <person name="Hesse C.N."/>
            <person name="Spatafora J.W."/>
            <person name="Henrissat B."/>
            <person name="Hainaut M."/>
            <person name="Grigoriev I.V."/>
            <person name="Hibbett D.S."/>
        </authorList>
    </citation>
    <scope>NUCLEOTIDE SEQUENCE [LARGE SCALE GENOMIC DNA]</scope>
    <source>
        <strain evidence="2 3">TC161</strain>
    </source>
</reference>
<name>A0A165GV38_XYLHT</name>
<dbReference type="OrthoDB" id="4271679at2759"/>
<organism evidence="2 3">
    <name type="scientific">Xylona heveae (strain CBS 132557 / TC161)</name>
    <dbReference type="NCBI Taxonomy" id="1328760"/>
    <lineage>
        <taxon>Eukaryota</taxon>
        <taxon>Fungi</taxon>
        <taxon>Dikarya</taxon>
        <taxon>Ascomycota</taxon>
        <taxon>Pezizomycotina</taxon>
        <taxon>Xylonomycetes</taxon>
        <taxon>Xylonales</taxon>
        <taxon>Xylonaceae</taxon>
        <taxon>Xylona</taxon>
    </lineage>
</organism>
<gene>
    <name evidence="2" type="ORF">L228DRAFT_268022</name>
</gene>
<feature type="region of interest" description="Disordered" evidence="1">
    <location>
        <begin position="1"/>
        <end position="30"/>
    </location>
</feature>
<dbReference type="GeneID" id="28900201"/>
<evidence type="ECO:0000313" key="3">
    <source>
        <dbReference type="Proteomes" id="UP000076632"/>
    </source>
</evidence>
<dbReference type="RefSeq" id="XP_018188188.1">
    <property type="nucleotide sequence ID" value="XM_018335064.1"/>
</dbReference>
<feature type="compositionally biased region" description="Basic and acidic residues" evidence="1">
    <location>
        <begin position="13"/>
        <end position="24"/>
    </location>
</feature>